<reference evidence="6 7" key="1">
    <citation type="submission" date="2021-06" db="EMBL/GenBank/DDBJ databases">
        <title>Differences between aerobic and microaerobic xylene degrading microbial communities.</title>
        <authorList>
            <person name="Banerjee S."/>
            <person name="Tancsics A."/>
        </authorList>
    </citation>
    <scope>NUCLEOTIDE SEQUENCE [LARGE SCALE GENOMIC DNA]</scope>
    <source>
        <strain evidence="6 7">MAP12</strain>
    </source>
</reference>
<feature type="chain" id="PRO_5047369563" evidence="4">
    <location>
        <begin position="24"/>
        <end position="302"/>
    </location>
</feature>
<keyword evidence="3 4" id="KW-0732">Signal</keyword>
<evidence type="ECO:0000256" key="4">
    <source>
        <dbReference type="SAM" id="SignalP"/>
    </source>
</evidence>
<dbReference type="Proteomes" id="UP000813068">
    <property type="component" value="Unassembled WGS sequence"/>
</dbReference>
<evidence type="ECO:0000259" key="5">
    <source>
        <dbReference type="SMART" id="SM00062"/>
    </source>
</evidence>
<feature type="signal peptide" evidence="4">
    <location>
        <begin position="1"/>
        <end position="23"/>
    </location>
</feature>
<dbReference type="PANTHER" id="PTHR30085:SF2">
    <property type="entry name" value="GLUTAMATE_ASPARTATE IMPORT SOLUTE-BINDING PROTEIN"/>
    <property type="match status" value="1"/>
</dbReference>
<dbReference type="InterPro" id="IPR051455">
    <property type="entry name" value="Bact_solute-bind_prot3"/>
</dbReference>
<accession>A0ABS6MYI4</accession>
<evidence type="ECO:0000313" key="7">
    <source>
        <dbReference type="Proteomes" id="UP000813068"/>
    </source>
</evidence>
<name>A0ABS6MYI4_9GAMM</name>
<feature type="domain" description="Solute-binding protein family 3/N-terminal" evidence="5">
    <location>
        <begin position="38"/>
        <end position="271"/>
    </location>
</feature>
<dbReference type="EMBL" id="JAHRGL010000040">
    <property type="protein sequence ID" value="MBV2133878.1"/>
    <property type="molecule type" value="Genomic_DNA"/>
</dbReference>
<dbReference type="CDD" id="cd13688">
    <property type="entry name" value="PBP2_GltI_DEBP"/>
    <property type="match status" value="1"/>
</dbReference>
<keyword evidence="7" id="KW-1185">Reference proteome</keyword>
<dbReference type="SMART" id="SM00062">
    <property type="entry name" value="PBPb"/>
    <property type="match status" value="1"/>
</dbReference>
<evidence type="ECO:0000256" key="1">
    <source>
        <dbReference type="ARBA" id="ARBA00010333"/>
    </source>
</evidence>
<dbReference type="RefSeq" id="WP_217682320.1">
    <property type="nucleotide sequence ID" value="NZ_JAHRGL010000040.1"/>
</dbReference>
<comment type="similarity">
    <text evidence="1">Belongs to the bacterial solute-binding protein 3 family.</text>
</comment>
<comment type="caution">
    <text evidence="6">The sequence shown here is derived from an EMBL/GenBank/DDBJ whole genome shotgun (WGS) entry which is preliminary data.</text>
</comment>
<keyword evidence="2" id="KW-0813">Transport</keyword>
<proteinExistence type="inferred from homology"/>
<dbReference type="PANTHER" id="PTHR30085">
    <property type="entry name" value="AMINO ACID ABC TRANSPORTER PERMEASE"/>
    <property type="match status" value="1"/>
</dbReference>
<sequence>MRIAPRLLSSAIAIALLSAPAFAEELSGTLKKIKESGTVTLGHRDSSIPFSYLGTDPRQPIGYAHDLQMKVVEALKQKLGVPELKVRYNLVTSQTRIPLVQNGTVDLECGSTTNNLERQKQVDFSVGIFEVGTRLLTKKTSGIADFADLKGKNVVTTAGTTSERLLKAMNADKQMGMNIISAKDHGESFLMLESGRAVAFMMDDVLLYGEMAKARKPDEWTVVGTPQSYEIYGCMLRKGDPAFKQVVDDAIAATFKSGEINAIYDKWFLQPVPPKNLNLNFPMSEQFKKLIAEPTDKSAEQL</sequence>
<gene>
    <name evidence="6" type="ORF">KRX52_13950</name>
</gene>
<organism evidence="6 7">
    <name type="scientific">Geopseudomonas aromaticivorans</name>
    <dbReference type="NCBI Taxonomy" id="2849492"/>
    <lineage>
        <taxon>Bacteria</taxon>
        <taxon>Pseudomonadati</taxon>
        <taxon>Pseudomonadota</taxon>
        <taxon>Gammaproteobacteria</taxon>
        <taxon>Pseudomonadales</taxon>
        <taxon>Pseudomonadaceae</taxon>
        <taxon>Geopseudomonas</taxon>
    </lineage>
</organism>
<dbReference type="NCBIfam" id="NF008063">
    <property type="entry name" value="PRK10797.1"/>
    <property type="match status" value="1"/>
</dbReference>
<protein>
    <submittedName>
        <fullName evidence="6">Glutamate/aspartate ABC transporter substrate-binding protein</fullName>
    </submittedName>
</protein>
<dbReference type="Pfam" id="PF00497">
    <property type="entry name" value="SBP_bac_3"/>
    <property type="match status" value="1"/>
</dbReference>
<evidence type="ECO:0000256" key="2">
    <source>
        <dbReference type="ARBA" id="ARBA00022448"/>
    </source>
</evidence>
<evidence type="ECO:0000256" key="3">
    <source>
        <dbReference type="ARBA" id="ARBA00022729"/>
    </source>
</evidence>
<dbReference type="InterPro" id="IPR001638">
    <property type="entry name" value="Solute-binding_3/MltF_N"/>
</dbReference>
<evidence type="ECO:0000313" key="6">
    <source>
        <dbReference type="EMBL" id="MBV2133878.1"/>
    </source>
</evidence>